<gene>
    <name evidence="1" type="ORF">MLD38_016314</name>
</gene>
<evidence type="ECO:0000313" key="2">
    <source>
        <dbReference type="Proteomes" id="UP001057402"/>
    </source>
</evidence>
<accession>A0ACB9RJ63</accession>
<protein>
    <submittedName>
        <fullName evidence="1">Uncharacterized protein</fullName>
    </submittedName>
</protein>
<name>A0ACB9RJ63_9MYRT</name>
<organism evidence="1 2">
    <name type="scientific">Melastoma candidum</name>
    <dbReference type="NCBI Taxonomy" id="119954"/>
    <lineage>
        <taxon>Eukaryota</taxon>
        <taxon>Viridiplantae</taxon>
        <taxon>Streptophyta</taxon>
        <taxon>Embryophyta</taxon>
        <taxon>Tracheophyta</taxon>
        <taxon>Spermatophyta</taxon>
        <taxon>Magnoliopsida</taxon>
        <taxon>eudicotyledons</taxon>
        <taxon>Gunneridae</taxon>
        <taxon>Pentapetalae</taxon>
        <taxon>rosids</taxon>
        <taxon>malvids</taxon>
        <taxon>Myrtales</taxon>
        <taxon>Melastomataceae</taxon>
        <taxon>Melastomatoideae</taxon>
        <taxon>Melastomateae</taxon>
        <taxon>Melastoma</taxon>
    </lineage>
</organism>
<reference evidence="2" key="1">
    <citation type="journal article" date="2023" name="Front. Plant Sci.">
        <title>Chromosomal-level genome assembly of Melastoma candidum provides insights into trichome evolution.</title>
        <authorList>
            <person name="Zhong Y."/>
            <person name="Wu W."/>
            <person name="Sun C."/>
            <person name="Zou P."/>
            <person name="Liu Y."/>
            <person name="Dai S."/>
            <person name="Zhou R."/>
        </authorList>
    </citation>
    <scope>NUCLEOTIDE SEQUENCE [LARGE SCALE GENOMIC DNA]</scope>
</reference>
<dbReference type="Proteomes" id="UP001057402">
    <property type="component" value="Chromosome 4"/>
</dbReference>
<keyword evidence="2" id="KW-1185">Reference proteome</keyword>
<dbReference type="EMBL" id="CM042883">
    <property type="protein sequence ID" value="KAI4378894.1"/>
    <property type="molecule type" value="Genomic_DNA"/>
</dbReference>
<sequence length="104" mass="11918">MAPLTWVMLLQVFVANPNKPPEIKAILAKNHEKLLSLLHDLPASKGKSYVILAFILEHLRFLRENVSVMVKALSSGGDDEQFEEERELVIKEIERISRLVNLER</sequence>
<evidence type="ECO:0000313" key="1">
    <source>
        <dbReference type="EMBL" id="KAI4378894.1"/>
    </source>
</evidence>
<comment type="caution">
    <text evidence="1">The sequence shown here is derived from an EMBL/GenBank/DDBJ whole genome shotgun (WGS) entry which is preliminary data.</text>
</comment>
<proteinExistence type="predicted"/>